<accession>A0A2U1PUN8</accession>
<evidence type="ECO:0000313" key="2">
    <source>
        <dbReference type="Proteomes" id="UP000245207"/>
    </source>
</evidence>
<proteinExistence type="predicted"/>
<protein>
    <submittedName>
        <fullName evidence="1">Uncharacterized protein</fullName>
    </submittedName>
</protein>
<comment type="caution">
    <text evidence="1">The sequence shown here is derived from an EMBL/GenBank/DDBJ whole genome shotgun (WGS) entry which is preliminary data.</text>
</comment>
<evidence type="ECO:0000313" key="1">
    <source>
        <dbReference type="EMBL" id="PWA89466.1"/>
    </source>
</evidence>
<keyword evidence="2" id="KW-1185">Reference proteome</keyword>
<organism evidence="1 2">
    <name type="scientific">Artemisia annua</name>
    <name type="common">Sweet wormwood</name>
    <dbReference type="NCBI Taxonomy" id="35608"/>
    <lineage>
        <taxon>Eukaryota</taxon>
        <taxon>Viridiplantae</taxon>
        <taxon>Streptophyta</taxon>
        <taxon>Embryophyta</taxon>
        <taxon>Tracheophyta</taxon>
        <taxon>Spermatophyta</taxon>
        <taxon>Magnoliopsida</taxon>
        <taxon>eudicotyledons</taxon>
        <taxon>Gunneridae</taxon>
        <taxon>Pentapetalae</taxon>
        <taxon>asterids</taxon>
        <taxon>campanulids</taxon>
        <taxon>Asterales</taxon>
        <taxon>Asteraceae</taxon>
        <taxon>Asteroideae</taxon>
        <taxon>Anthemideae</taxon>
        <taxon>Artemisiinae</taxon>
        <taxon>Artemisia</taxon>
    </lineage>
</organism>
<dbReference type="OrthoDB" id="8194677at2759"/>
<name>A0A2U1PUN8_ARTAN</name>
<dbReference type="STRING" id="35608.A0A2U1PUN8"/>
<dbReference type="EMBL" id="PKPP01000713">
    <property type="protein sequence ID" value="PWA89466.1"/>
    <property type="molecule type" value="Genomic_DNA"/>
</dbReference>
<gene>
    <name evidence="1" type="ORF">CTI12_AA111320</name>
</gene>
<reference evidence="1 2" key="1">
    <citation type="journal article" date="2018" name="Mol. Plant">
        <title>The genome of Artemisia annua provides insight into the evolution of Asteraceae family and artemisinin biosynthesis.</title>
        <authorList>
            <person name="Shen Q."/>
            <person name="Zhang L."/>
            <person name="Liao Z."/>
            <person name="Wang S."/>
            <person name="Yan T."/>
            <person name="Shi P."/>
            <person name="Liu M."/>
            <person name="Fu X."/>
            <person name="Pan Q."/>
            <person name="Wang Y."/>
            <person name="Lv Z."/>
            <person name="Lu X."/>
            <person name="Zhang F."/>
            <person name="Jiang W."/>
            <person name="Ma Y."/>
            <person name="Chen M."/>
            <person name="Hao X."/>
            <person name="Li L."/>
            <person name="Tang Y."/>
            <person name="Lv G."/>
            <person name="Zhou Y."/>
            <person name="Sun X."/>
            <person name="Brodelius P.E."/>
            <person name="Rose J.K.C."/>
            <person name="Tang K."/>
        </authorList>
    </citation>
    <scope>NUCLEOTIDE SEQUENCE [LARGE SCALE GENOMIC DNA]</scope>
    <source>
        <strain evidence="2">cv. Huhao1</strain>
        <tissue evidence="1">Leaf</tissue>
    </source>
</reference>
<dbReference type="AlphaFoldDB" id="A0A2U1PUN8"/>
<sequence length="107" mass="12244">MVFVNTSIITTNNLFFFSVDQPEELLKQLEKEKDLKCEEASKEINNVRAQVEYNRRGLEQRERNAVALVSEGAAINKNIIEVKDSATAKQQILLAKEDEIAKETYLQ</sequence>
<dbReference type="Proteomes" id="UP000245207">
    <property type="component" value="Unassembled WGS sequence"/>
</dbReference>